<feature type="chain" id="PRO_5042483328" evidence="3">
    <location>
        <begin position="26"/>
        <end position="959"/>
    </location>
</feature>
<proteinExistence type="inferred from homology"/>
<name>A0AAJ5WXS7_9BACT</name>
<dbReference type="NCBIfam" id="TIGR04056">
    <property type="entry name" value="OMP_RagA_SusC"/>
    <property type="match status" value="1"/>
</dbReference>
<reference evidence="5" key="1">
    <citation type="submission" date="2023-03" db="EMBL/GenBank/DDBJ databases">
        <title>Andean soil-derived lignocellulolytic bacterial consortium as a source of novel taxa and putative plastic-active enzymes.</title>
        <authorList>
            <person name="Diaz-Garcia L."/>
            <person name="Chuvochina M."/>
            <person name="Feuerriegel G."/>
            <person name="Bunk B."/>
            <person name="Sproer C."/>
            <person name="Streit W.R."/>
            <person name="Rodriguez L.M."/>
            <person name="Overmann J."/>
            <person name="Jimenez D.J."/>
        </authorList>
    </citation>
    <scope>NUCLEOTIDE SEQUENCE</scope>
    <source>
        <strain evidence="5">MAG 7</strain>
    </source>
</reference>
<dbReference type="GO" id="GO:0009279">
    <property type="term" value="C:cell outer membrane"/>
    <property type="evidence" value="ECO:0007669"/>
    <property type="project" value="UniProtKB-SubCell"/>
</dbReference>
<evidence type="ECO:0000313" key="5">
    <source>
        <dbReference type="EMBL" id="WEK37468.1"/>
    </source>
</evidence>
<dbReference type="PROSITE" id="PS52016">
    <property type="entry name" value="TONB_DEPENDENT_REC_3"/>
    <property type="match status" value="1"/>
</dbReference>
<keyword evidence="2" id="KW-0812">Transmembrane</keyword>
<feature type="signal peptide" evidence="3">
    <location>
        <begin position="1"/>
        <end position="25"/>
    </location>
</feature>
<dbReference type="InterPro" id="IPR039426">
    <property type="entry name" value="TonB-dep_rcpt-like"/>
</dbReference>
<dbReference type="NCBIfam" id="TIGR04057">
    <property type="entry name" value="SusC_RagA_signa"/>
    <property type="match status" value="1"/>
</dbReference>
<dbReference type="InterPro" id="IPR023996">
    <property type="entry name" value="TonB-dep_OMP_SusC/RagA"/>
</dbReference>
<dbReference type="Pfam" id="PF07715">
    <property type="entry name" value="Plug"/>
    <property type="match status" value="1"/>
</dbReference>
<evidence type="ECO:0000313" key="6">
    <source>
        <dbReference type="Proteomes" id="UP001220610"/>
    </source>
</evidence>
<dbReference type="PANTHER" id="PTHR30069">
    <property type="entry name" value="TONB-DEPENDENT OUTER MEMBRANE RECEPTOR"/>
    <property type="match status" value="1"/>
</dbReference>
<protein>
    <submittedName>
        <fullName evidence="5">SusC/RagA family TonB-linked outer membrane protein</fullName>
    </submittedName>
</protein>
<comment type="similarity">
    <text evidence="2">Belongs to the TonB-dependent receptor family.</text>
</comment>
<evidence type="ECO:0000256" key="1">
    <source>
        <dbReference type="ARBA" id="ARBA00022729"/>
    </source>
</evidence>
<dbReference type="Gene3D" id="2.170.130.10">
    <property type="entry name" value="TonB-dependent receptor, plug domain"/>
    <property type="match status" value="1"/>
</dbReference>
<evidence type="ECO:0000256" key="3">
    <source>
        <dbReference type="SAM" id="SignalP"/>
    </source>
</evidence>
<dbReference type="InterPro" id="IPR023997">
    <property type="entry name" value="TonB-dep_OMP_SusC/RagA_CS"/>
</dbReference>
<evidence type="ECO:0000259" key="4">
    <source>
        <dbReference type="Pfam" id="PF07715"/>
    </source>
</evidence>
<dbReference type="PANTHER" id="PTHR30069:SF29">
    <property type="entry name" value="HEMOGLOBIN AND HEMOGLOBIN-HAPTOGLOBIN-BINDING PROTEIN 1-RELATED"/>
    <property type="match status" value="1"/>
</dbReference>
<dbReference type="InterPro" id="IPR037066">
    <property type="entry name" value="Plug_dom_sf"/>
</dbReference>
<keyword evidence="2" id="KW-0472">Membrane</keyword>
<dbReference type="Proteomes" id="UP001220610">
    <property type="component" value="Chromosome"/>
</dbReference>
<dbReference type="EMBL" id="CP119311">
    <property type="protein sequence ID" value="WEK37468.1"/>
    <property type="molecule type" value="Genomic_DNA"/>
</dbReference>
<evidence type="ECO:0000256" key="2">
    <source>
        <dbReference type="PROSITE-ProRule" id="PRU01360"/>
    </source>
</evidence>
<comment type="subcellular location">
    <subcellularLocation>
        <location evidence="2">Cell outer membrane</location>
        <topology evidence="2">Multi-pass membrane protein</topology>
    </subcellularLocation>
</comment>
<feature type="domain" description="TonB-dependent receptor plug" evidence="4">
    <location>
        <begin position="55"/>
        <end position="163"/>
    </location>
</feature>
<dbReference type="GO" id="GO:0044718">
    <property type="term" value="P:siderophore transmembrane transport"/>
    <property type="evidence" value="ECO:0007669"/>
    <property type="project" value="TreeGrafter"/>
</dbReference>
<keyword evidence="2" id="KW-1134">Transmembrane beta strand</keyword>
<dbReference type="GO" id="GO:0015344">
    <property type="term" value="F:siderophore uptake transmembrane transporter activity"/>
    <property type="evidence" value="ECO:0007669"/>
    <property type="project" value="TreeGrafter"/>
</dbReference>
<dbReference type="AlphaFoldDB" id="A0AAJ5WXS7"/>
<accession>A0AAJ5WXS7</accession>
<keyword evidence="1 3" id="KW-0732">Signal</keyword>
<organism evidence="5 6">
    <name type="scientific">Candidatus Pseudobacter hemicellulosilyticus</name>
    <dbReference type="NCBI Taxonomy" id="3121375"/>
    <lineage>
        <taxon>Bacteria</taxon>
        <taxon>Pseudomonadati</taxon>
        <taxon>Bacteroidota</taxon>
        <taxon>Chitinophagia</taxon>
        <taxon>Chitinophagales</taxon>
        <taxon>Chitinophagaceae</taxon>
        <taxon>Pseudobacter</taxon>
    </lineage>
</organism>
<dbReference type="SUPFAM" id="SSF56935">
    <property type="entry name" value="Porins"/>
    <property type="match status" value="1"/>
</dbReference>
<keyword evidence="2" id="KW-0998">Cell outer membrane</keyword>
<keyword evidence="2" id="KW-0813">Transport</keyword>
<sequence>MNTNNISRRCLLGLLLLTVFAGAQAQAPESDTVTVPQKAAVREPGRLITVPKLYSSAAVATVSGETLYGSHTPNLTNTLSGRLAGLTVLQNSGEPGNDEAMLGIRGISSYGYGGFSSYKIFVDGFETNRNYFRNLSAAEIESVSILKDAAALSTFGMRGANGVLWITTKRGRIGKPTVQVQARTGFQSAINIAKPLGSYEYASLYNQAVSNDKKSWSPSYTAEQLEAYRNGTGTDVSWYDEVLKRQGLQTDADVIFSGGDPTVRYNVVLNYANQRGLYNVDNTDTSSNQLFTRYNIRTNLDFTMFKIFEARVDLGGRIESRKMPNYWSFVDGAPSTSSLWNNLARYPSNIYPVRDEETGEWSGSTVYRDNPLASVTDLGWQSFKSRILQGNFELKEKLDMITPGLYAIQSFSFNSYSLTGYSKTSTYARFLNGTKTTTDQTTTIQARAQSSNGQEDWKQGAFTVGYERQFAGHQVNAAVNYQQSDYKGDGFYSSIYRYQNISGRANYVYRNRYIGDIGFSYFGTDAYASGNRWGFYPAVSAGWIISNEDFLMDNTTFSLLKLRASAGATGSADASQGSPQGQNGRYLYQQYYVASTGFYTGDGAANGQTALNPLYVANPNLFAEKSMKYNVGVDIGLFSKLDLTVDVFLEKRSDIITRDNTIPGSYGSIIYIANIGKQTNKGFEVTAAYNDRAGKLQYSLFGTAAYNRNKIDYMGELTPAYPYNAETGRAYGTPIGLVATGYYQLNDFNADGNLKAGLPAPAFGKVQPGDLRYEDLDDNGIVDNNDRTAIGKSGYPELSYSVGATVAYAGFDLTAFLQGSAGFSINILNAGNQNIAFVNNGNAYAIARGAWAYYPEQGIDTRAAATYPRLTTQANDNNYRLSSFWMKNRDYLRIRNIELGYSLNARLLNRTGLTKLRLYVSALNPVTWSNLLKDYDMDPEVISGYPALKSFSTGISLTF</sequence>
<gene>
    <name evidence="5" type="ORF">P0Y53_08135</name>
</gene>
<dbReference type="InterPro" id="IPR012910">
    <property type="entry name" value="Plug_dom"/>
</dbReference>